<comment type="function">
    <text evidence="1">Immunity protein that provides protection for the cell against the toxic effects of SDP, its own SdpC-derived killing factor, and that functions as a receptor/signal transduction protein as well. Once SDP accumulates in the extracellular milieu, SdpI binds to SDP, causing sequestration of SdpR at the bacterial membrane.</text>
</comment>
<feature type="transmembrane region" description="Helical" evidence="2">
    <location>
        <begin position="149"/>
        <end position="168"/>
    </location>
</feature>
<dbReference type="Proteomes" id="UP000789423">
    <property type="component" value="Unassembled WGS sequence"/>
</dbReference>
<dbReference type="InterPro" id="IPR026272">
    <property type="entry name" value="SdpI"/>
</dbReference>
<dbReference type="PIRSF" id="PIRSF038959">
    <property type="entry name" value="SdpI"/>
    <property type="match status" value="1"/>
</dbReference>
<keyword evidence="5" id="KW-1185">Reference proteome</keyword>
<dbReference type="RefSeq" id="WP_230576225.1">
    <property type="nucleotide sequence ID" value="NZ_CAKJTI010000024.1"/>
</dbReference>
<feature type="transmembrane region" description="Helical" evidence="2">
    <location>
        <begin position="106"/>
        <end position="128"/>
    </location>
</feature>
<evidence type="ECO:0000313" key="4">
    <source>
        <dbReference type="EMBL" id="CAG9614254.1"/>
    </source>
</evidence>
<sequence>MKNKFGLIMLCTIITTNIILYFFLPPEVVTKWDFNGNPTSTMTKGTHVTIAILLSCFIAFLFEGLSHTIEDARFFKWIGNAVLLFLFFTDTTLSLLALGYNLPHEQLILSAVGLLFIIIGYFIMKVDAKNSTISYQWNSKRLEKKAQKICGISIILAGVCIVISPFVFPSSLMHYAAFGTIVIMTVVVIGSTIYLFIKDQKQSSSL</sequence>
<comment type="caution">
    <text evidence="4">The sequence shown here is derived from an EMBL/GenBank/DDBJ whole genome shotgun (WGS) entry which is preliminary data.</text>
</comment>
<dbReference type="PANTHER" id="PTHR37810:SF5">
    <property type="entry name" value="IMMUNITY PROTEIN SDPI"/>
    <property type="match status" value="1"/>
</dbReference>
<feature type="transmembrane region" description="Helical" evidence="2">
    <location>
        <begin position="77"/>
        <end position="100"/>
    </location>
</feature>
<gene>
    <name evidence="4" type="ORF">BACCIP111899_03481</name>
</gene>
<feature type="domain" description="DUF1648" evidence="3">
    <location>
        <begin position="7"/>
        <end position="53"/>
    </location>
</feature>
<evidence type="ECO:0000259" key="3">
    <source>
        <dbReference type="Pfam" id="PF07853"/>
    </source>
</evidence>
<proteinExistence type="predicted"/>
<feature type="transmembrane region" description="Helical" evidence="2">
    <location>
        <begin position="174"/>
        <end position="197"/>
    </location>
</feature>
<dbReference type="InterPro" id="IPR012867">
    <property type="entry name" value="DUF1648"/>
</dbReference>
<evidence type="ECO:0000256" key="1">
    <source>
        <dbReference type="PIRNR" id="PIRNR038959"/>
    </source>
</evidence>
<keyword evidence="2" id="KW-0812">Transmembrane</keyword>
<dbReference type="PANTHER" id="PTHR37810">
    <property type="entry name" value="IMMUNITY PROTEIN SDPI"/>
    <property type="match status" value="1"/>
</dbReference>
<comment type="subcellular location">
    <subcellularLocation>
        <location evidence="1">Membrane</location>
    </subcellularLocation>
</comment>
<accession>A0ABN8A3S3</accession>
<evidence type="ECO:0000313" key="5">
    <source>
        <dbReference type="Proteomes" id="UP000789423"/>
    </source>
</evidence>
<dbReference type="EMBL" id="CAKJTI010000024">
    <property type="protein sequence ID" value="CAG9614254.1"/>
    <property type="molecule type" value="Genomic_DNA"/>
</dbReference>
<evidence type="ECO:0000256" key="2">
    <source>
        <dbReference type="SAM" id="Phobius"/>
    </source>
</evidence>
<feature type="transmembrane region" description="Helical" evidence="2">
    <location>
        <begin position="7"/>
        <end position="24"/>
    </location>
</feature>
<keyword evidence="1 2" id="KW-0472">Membrane</keyword>
<reference evidence="4 5" key="1">
    <citation type="submission" date="2021-10" db="EMBL/GenBank/DDBJ databases">
        <authorList>
            <person name="Criscuolo A."/>
        </authorList>
    </citation>
    <scope>NUCLEOTIDE SEQUENCE [LARGE SCALE GENOMIC DNA]</scope>
    <source>
        <strain evidence="5">CIP 111899</strain>
    </source>
</reference>
<name>A0ABN8A3S3_9BACI</name>
<dbReference type="Pfam" id="PF07853">
    <property type="entry name" value="DUF1648"/>
    <property type="match status" value="1"/>
</dbReference>
<protein>
    <recommendedName>
        <fullName evidence="1">Immunity protein SdpI</fullName>
    </recommendedName>
</protein>
<organism evidence="4 5">
    <name type="scientific">Bacillus rhizoplanae</name>
    <dbReference type="NCBI Taxonomy" id="2880966"/>
    <lineage>
        <taxon>Bacteria</taxon>
        <taxon>Bacillati</taxon>
        <taxon>Bacillota</taxon>
        <taxon>Bacilli</taxon>
        <taxon>Bacillales</taxon>
        <taxon>Bacillaceae</taxon>
        <taxon>Bacillus</taxon>
    </lineage>
</organism>
<feature type="transmembrane region" description="Helical" evidence="2">
    <location>
        <begin position="44"/>
        <end position="65"/>
    </location>
</feature>
<keyword evidence="2" id="KW-1133">Transmembrane helix</keyword>